<dbReference type="Proteomes" id="UP001358586">
    <property type="component" value="Chromosome 3"/>
</dbReference>
<organism evidence="1 2">
    <name type="scientific">Gossypium arboreum</name>
    <name type="common">Tree cotton</name>
    <name type="synonym">Gossypium nanking</name>
    <dbReference type="NCBI Taxonomy" id="29729"/>
    <lineage>
        <taxon>Eukaryota</taxon>
        <taxon>Viridiplantae</taxon>
        <taxon>Streptophyta</taxon>
        <taxon>Embryophyta</taxon>
        <taxon>Tracheophyta</taxon>
        <taxon>Spermatophyta</taxon>
        <taxon>Magnoliopsida</taxon>
        <taxon>eudicotyledons</taxon>
        <taxon>Gunneridae</taxon>
        <taxon>Pentapetalae</taxon>
        <taxon>rosids</taxon>
        <taxon>malvids</taxon>
        <taxon>Malvales</taxon>
        <taxon>Malvaceae</taxon>
        <taxon>Malvoideae</taxon>
        <taxon>Gossypium</taxon>
    </lineage>
</organism>
<reference evidence="1 2" key="1">
    <citation type="submission" date="2023-03" db="EMBL/GenBank/DDBJ databases">
        <title>WGS of Gossypium arboreum.</title>
        <authorList>
            <person name="Yu D."/>
        </authorList>
    </citation>
    <scope>NUCLEOTIDE SEQUENCE [LARGE SCALE GENOMIC DNA]</scope>
    <source>
        <tissue evidence="1">Leaf</tissue>
    </source>
</reference>
<comment type="caution">
    <text evidence="1">The sequence shown here is derived from an EMBL/GenBank/DDBJ whole genome shotgun (WGS) entry which is preliminary data.</text>
</comment>
<evidence type="ECO:0000313" key="2">
    <source>
        <dbReference type="Proteomes" id="UP001358586"/>
    </source>
</evidence>
<gene>
    <name evidence="1" type="ORF">PVK06_009079</name>
</gene>
<keyword evidence="2" id="KW-1185">Reference proteome</keyword>
<sequence>MHDIWIRKIDRVEGVTLHDRFTSNLGCHVRNLFIFQGITWMAYEIVKVSFSWAQQYELSLYGDQCTSHFSGSHATLEGTWMHLFIDGAMARDYGNVLTGGVLRDQYGN</sequence>
<proteinExistence type="predicted"/>
<dbReference type="EMBL" id="JARKNE010000003">
    <property type="protein sequence ID" value="KAK5840193.1"/>
    <property type="molecule type" value="Genomic_DNA"/>
</dbReference>
<accession>A0ABR0QLP3</accession>
<evidence type="ECO:0000313" key="1">
    <source>
        <dbReference type="EMBL" id="KAK5840193.1"/>
    </source>
</evidence>
<protein>
    <submittedName>
        <fullName evidence="1">Uncharacterized protein</fullName>
    </submittedName>
</protein>
<name>A0ABR0QLP3_GOSAR</name>